<dbReference type="AlphaFoldDB" id="A0AAV4EKN8"/>
<protein>
    <submittedName>
        <fullName evidence="2">Uncharacterized protein</fullName>
    </submittedName>
</protein>
<reference evidence="2 3" key="1">
    <citation type="journal article" date="2021" name="Elife">
        <title>Chloroplast acquisition without the gene transfer in kleptoplastic sea slugs, Plakobranchus ocellatus.</title>
        <authorList>
            <person name="Maeda T."/>
            <person name="Takahashi S."/>
            <person name="Yoshida T."/>
            <person name="Shimamura S."/>
            <person name="Takaki Y."/>
            <person name="Nagai Y."/>
            <person name="Toyoda A."/>
            <person name="Suzuki Y."/>
            <person name="Arimoto A."/>
            <person name="Ishii H."/>
            <person name="Satoh N."/>
            <person name="Nishiyama T."/>
            <person name="Hasebe M."/>
            <person name="Maruyama T."/>
            <person name="Minagawa J."/>
            <person name="Obokata J."/>
            <person name="Shigenobu S."/>
        </authorList>
    </citation>
    <scope>NUCLEOTIDE SEQUENCE [LARGE SCALE GENOMIC DNA]</scope>
</reference>
<keyword evidence="3" id="KW-1185">Reference proteome</keyword>
<accession>A0AAV4EKN8</accession>
<evidence type="ECO:0000313" key="3">
    <source>
        <dbReference type="Proteomes" id="UP000762676"/>
    </source>
</evidence>
<feature type="region of interest" description="Disordered" evidence="1">
    <location>
        <begin position="1"/>
        <end position="46"/>
    </location>
</feature>
<gene>
    <name evidence="2" type="ORF">ElyMa_005426800</name>
</gene>
<evidence type="ECO:0000256" key="1">
    <source>
        <dbReference type="SAM" id="MobiDB-lite"/>
    </source>
</evidence>
<dbReference type="Proteomes" id="UP000762676">
    <property type="component" value="Unassembled WGS sequence"/>
</dbReference>
<dbReference type="EMBL" id="BMAT01010809">
    <property type="protein sequence ID" value="GFR61164.1"/>
    <property type="molecule type" value="Genomic_DNA"/>
</dbReference>
<sequence length="101" mass="10858">MQAGPPRYASQSPAMRPNYPQGAYAPSPRPGFPQMPPGRMGMPAPGMSPHSPYAVKLLVLAMCDVMCVAVEFLSQSCVLMKSSSISHRGIKDGRVTPRDIL</sequence>
<feature type="compositionally biased region" description="Low complexity" evidence="1">
    <location>
        <begin position="37"/>
        <end position="46"/>
    </location>
</feature>
<proteinExistence type="predicted"/>
<feature type="compositionally biased region" description="Pro residues" evidence="1">
    <location>
        <begin position="27"/>
        <end position="36"/>
    </location>
</feature>
<comment type="caution">
    <text evidence="2">The sequence shown here is derived from an EMBL/GenBank/DDBJ whole genome shotgun (WGS) entry which is preliminary data.</text>
</comment>
<name>A0AAV4EKN8_9GAST</name>
<organism evidence="2 3">
    <name type="scientific">Elysia marginata</name>
    <dbReference type="NCBI Taxonomy" id="1093978"/>
    <lineage>
        <taxon>Eukaryota</taxon>
        <taxon>Metazoa</taxon>
        <taxon>Spiralia</taxon>
        <taxon>Lophotrochozoa</taxon>
        <taxon>Mollusca</taxon>
        <taxon>Gastropoda</taxon>
        <taxon>Heterobranchia</taxon>
        <taxon>Euthyneura</taxon>
        <taxon>Panpulmonata</taxon>
        <taxon>Sacoglossa</taxon>
        <taxon>Placobranchoidea</taxon>
        <taxon>Plakobranchidae</taxon>
        <taxon>Elysia</taxon>
    </lineage>
</organism>
<evidence type="ECO:0000313" key="2">
    <source>
        <dbReference type="EMBL" id="GFR61164.1"/>
    </source>
</evidence>